<feature type="domain" description="AAA+ ATPase" evidence="5">
    <location>
        <begin position="354"/>
        <end position="495"/>
    </location>
</feature>
<dbReference type="SUPFAM" id="SSF52540">
    <property type="entry name" value="P-loop containing nucleoside triphosphate hydrolases"/>
    <property type="match status" value="2"/>
</dbReference>
<dbReference type="InterPro" id="IPR050534">
    <property type="entry name" value="Coronavir_polyprotein_1ab"/>
</dbReference>
<dbReference type="InterPro" id="IPR041451">
    <property type="entry name" value="RecD2_SH13"/>
</dbReference>
<accession>A0ABU8XK63</accession>
<dbReference type="Gene3D" id="3.40.50.300">
    <property type="entry name" value="P-loop containing nucleotide triphosphate hydrolases"/>
    <property type="match status" value="2"/>
</dbReference>
<dbReference type="PANTHER" id="PTHR43788">
    <property type="entry name" value="DNA2/NAM7 HELICASE FAMILY MEMBER"/>
    <property type="match status" value="1"/>
</dbReference>
<dbReference type="SMART" id="SM00278">
    <property type="entry name" value="HhH1"/>
    <property type="match status" value="3"/>
</dbReference>
<reference evidence="6 7" key="1">
    <citation type="submission" date="2024-01" db="EMBL/GenBank/DDBJ databases">
        <title>Multi-omics insights into the function and evolution of sodium benzoate biodegradation pathways in Benzoatithermus flavus gen. nov., sp. nov. from hot spring.</title>
        <authorList>
            <person name="Hu C.-J."/>
            <person name="Li W.-J."/>
        </authorList>
    </citation>
    <scope>NUCLEOTIDE SEQUENCE [LARGE SCALE GENOMIC DNA]</scope>
    <source>
        <strain evidence="6 7">SYSU G07066</strain>
    </source>
</reference>
<feature type="domain" description="Helix-hairpin-helix DNA-binding motif class 1" evidence="4">
    <location>
        <begin position="137"/>
        <end position="156"/>
    </location>
</feature>
<evidence type="ECO:0000256" key="3">
    <source>
        <dbReference type="HAMAP-Rule" id="MF_01488"/>
    </source>
</evidence>
<comment type="caution">
    <text evidence="6">The sequence shown here is derived from an EMBL/GenBank/DDBJ whole genome shotgun (WGS) entry which is preliminary data.</text>
</comment>
<dbReference type="Proteomes" id="UP001375743">
    <property type="component" value="Unassembled WGS sequence"/>
</dbReference>
<evidence type="ECO:0000259" key="5">
    <source>
        <dbReference type="SMART" id="SM00382"/>
    </source>
</evidence>
<dbReference type="InterPro" id="IPR027785">
    <property type="entry name" value="UvrD-like_helicase_C"/>
</dbReference>
<keyword evidence="3" id="KW-0238">DNA-binding</keyword>
<dbReference type="PANTHER" id="PTHR43788:SF6">
    <property type="entry name" value="DNA HELICASE B"/>
    <property type="match status" value="1"/>
</dbReference>
<keyword evidence="1 3" id="KW-0547">Nucleotide-binding</keyword>
<dbReference type="RefSeq" id="WP_418157416.1">
    <property type="nucleotide sequence ID" value="NZ_JBBLZC010000001.1"/>
</dbReference>
<dbReference type="NCBIfam" id="TIGR01448">
    <property type="entry name" value="recD_rel"/>
    <property type="match status" value="1"/>
</dbReference>
<dbReference type="CDD" id="cd18809">
    <property type="entry name" value="SF1_C_RecD"/>
    <property type="match status" value="1"/>
</dbReference>
<dbReference type="Gene3D" id="2.30.30.940">
    <property type="match status" value="1"/>
</dbReference>
<comment type="similarity">
    <text evidence="3">Belongs to the RecD family. RecD2 subfamily.</text>
</comment>
<dbReference type="SUPFAM" id="SSF47781">
    <property type="entry name" value="RuvA domain 2-like"/>
    <property type="match status" value="1"/>
</dbReference>
<dbReference type="Gene3D" id="1.10.10.2220">
    <property type="match status" value="1"/>
</dbReference>
<keyword evidence="3" id="KW-0413">Isomerase</keyword>
<dbReference type="InterPro" id="IPR003593">
    <property type="entry name" value="AAA+_ATPase"/>
</dbReference>
<dbReference type="Pfam" id="PF13538">
    <property type="entry name" value="UvrD_C_2"/>
    <property type="match status" value="1"/>
</dbReference>
<proteinExistence type="inferred from homology"/>
<feature type="domain" description="Helix-hairpin-helix DNA-binding motif class 1" evidence="4">
    <location>
        <begin position="201"/>
        <end position="220"/>
    </location>
</feature>
<feature type="binding site" evidence="3">
    <location>
        <begin position="365"/>
        <end position="369"/>
    </location>
    <ligand>
        <name>ATP</name>
        <dbReference type="ChEBI" id="CHEBI:30616"/>
    </ligand>
</feature>
<dbReference type="InterPro" id="IPR029493">
    <property type="entry name" value="RecD2-like_HHH"/>
</dbReference>
<keyword evidence="3" id="KW-0347">Helicase</keyword>
<keyword evidence="3" id="KW-0378">Hydrolase</keyword>
<keyword evidence="2 3" id="KW-0067">ATP-binding</keyword>
<evidence type="ECO:0000259" key="4">
    <source>
        <dbReference type="SMART" id="SM00278"/>
    </source>
</evidence>
<feature type="domain" description="Helix-hairpin-helix DNA-binding motif class 1" evidence="4">
    <location>
        <begin position="108"/>
        <end position="123"/>
    </location>
</feature>
<sequence length="743" mass="80708">MERPAGMAPQDAVEGGGSPPEVLAGVVDRVLFERAETGYRVLRVRAAGEATPVVVVGVLPPAEPGELIRAEGTWYNDKTWGRQFRAGSVSIAAPASEAGLVAYLGSGRIKGIGEELAKRLVEHFGTRLGEIIEKEPARLREVEGVGPKIAARLREAWQGQRRARETLMFLAEHGLSQTRAARILDAYGLDAIATVRRDPYRLARDIRGIGFATADEIALRLGVAPDSPQRTGAAMAEVLRVAADEGHTALPRHEARSRLAELLDTEPSLVDAGIARELEAGRLVELVVDEREHYLMLSELDRAEETVASRLVALATGTPPWNPPELIAAIAKSEAALGVALAASQQEAIARAVHSKLLVITGGPGTGKTTLVRGILAALDEPDLRVVLAAPTGRAARRLAESTGREARTLHRLLEADPEHGCFRRHAGRPLEADLVVVDEASMIDTQLLSALLQALPEEAALLLVGDVDQLPSIGPGQVLADLIASGVLPVIRLAEIFRQAAESGIVRNAHRINRGEVPVFARPEDGQLADFYGIRVAGPEDAEEKLVELVTERIPQRFGLDPLSEVQVLTPMNRGRMGTQSLNEILQRRLNPSPFLSLVRGQTRFSLGDKVMQLENDYEREVYNGDIGRITGLDPKAQTLEVTMDGRPLTYGADELDQLALAYAVTVHKAQGSEYPAVVVPLLRQHGRMLRRNLLYTAITRARALVVLLTEPDALERAVWNTTDLRRTTLLRQRLIDKGSRV</sequence>
<evidence type="ECO:0000256" key="1">
    <source>
        <dbReference type="ARBA" id="ARBA00022741"/>
    </source>
</evidence>
<evidence type="ECO:0000313" key="6">
    <source>
        <dbReference type="EMBL" id="MEK0081563.1"/>
    </source>
</evidence>
<protein>
    <recommendedName>
        <fullName evidence="3">ATP-dependent RecD2 DNA helicase</fullName>
        <ecNumber evidence="3">5.6.2.3</ecNumber>
    </recommendedName>
    <alternativeName>
        <fullName evidence="3">DNA 5'-3' helicase subunit RecD2</fullName>
    </alternativeName>
</protein>
<comment type="function">
    <text evidence="3">DNA-dependent ATPase and ATP-dependent 5'-3' DNA helicase. Has no activity on blunt DNA or DNA with 3'-overhangs, requires at least 10 bases of 5'-ssDNA for helicase activity.</text>
</comment>
<dbReference type="Pfam" id="PF13604">
    <property type="entry name" value="AAA_30"/>
    <property type="match status" value="1"/>
</dbReference>
<dbReference type="Pfam" id="PF14490">
    <property type="entry name" value="HHH_RecD2"/>
    <property type="match status" value="1"/>
</dbReference>
<dbReference type="EMBL" id="JBBLZC010000001">
    <property type="protein sequence ID" value="MEK0081563.1"/>
    <property type="molecule type" value="Genomic_DNA"/>
</dbReference>
<dbReference type="InterPro" id="IPR027417">
    <property type="entry name" value="P-loop_NTPase"/>
</dbReference>
<dbReference type="InterPro" id="IPR003583">
    <property type="entry name" value="Hlx-hairpin-Hlx_DNA-bd_motif"/>
</dbReference>
<evidence type="ECO:0000256" key="2">
    <source>
        <dbReference type="ARBA" id="ARBA00022840"/>
    </source>
</evidence>
<gene>
    <name evidence="3" type="primary">recD2</name>
    <name evidence="6" type="ORF">U1T56_00235</name>
</gene>
<dbReference type="Gene3D" id="1.10.150.20">
    <property type="entry name" value="5' to 3' exonuclease, C-terminal subdomain"/>
    <property type="match status" value="1"/>
</dbReference>
<evidence type="ECO:0000313" key="7">
    <source>
        <dbReference type="Proteomes" id="UP001375743"/>
    </source>
</evidence>
<dbReference type="InterPro" id="IPR006345">
    <property type="entry name" value="RecD2"/>
</dbReference>
<organism evidence="6 7">
    <name type="scientific">Benzoatithermus flavus</name>
    <dbReference type="NCBI Taxonomy" id="3108223"/>
    <lineage>
        <taxon>Bacteria</taxon>
        <taxon>Pseudomonadati</taxon>
        <taxon>Pseudomonadota</taxon>
        <taxon>Alphaproteobacteria</taxon>
        <taxon>Geminicoccales</taxon>
        <taxon>Geminicoccaceae</taxon>
        <taxon>Benzoatithermus</taxon>
    </lineage>
</organism>
<dbReference type="HAMAP" id="MF_01488">
    <property type="entry name" value="RecD2"/>
    <property type="match status" value="1"/>
</dbReference>
<dbReference type="SMART" id="SM00382">
    <property type="entry name" value="AAA"/>
    <property type="match status" value="1"/>
</dbReference>
<dbReference type="InterPro" id="IPR010994">
    <property type="entry name" value="RuvA_2-like"/>
</dbReference>
<name>A0ABU8XK63_9PROT</name>
<dbReference type="InterPro" id="IPR055446">
    <property type="entry name" value="RecD2_N_OB"/>
</dbReference>
<dbReference type="Pfam" id="PF18335">
    <property type="entry name" value="SH3_13"/>
    <property type="match status" value="1"/>
</dbReference>
<comment type="catalytic activity">
    <reaction evidence="3">
        <text>ATP + H2O = ADP + phosphate + H(+)</text>
        <dbReference type="Rhea" id="RHEA:13065"/>
        <dbReference type="ChEBI" id="CHEBI:15377"/>
        <dbReference type="ChEBI" id="CHEBI:15378"/>
        <dbReference type="ChEBI" id="CHEBI:30616"/>
        <dbReference type="ChEBI" id="CHEBI:43474"/>
        <dbReference type="ChEBI" id="CHEBI:456216"/>
        <dbReference type="EC" id="5.6.2.3"/>
    </reaction>
</comment>
<dbReference type="EC" id="5.6.2.3" evidence="3"/>
<dbReference type="CDD" id="cd17933">
    <property type="entry name" value="DEXSc_RecD-like"/>
    <property type="match status" value="1"/>
</dbReference>
<dbReference type="Pfam" id="PF14520">
    <property type="entry name" value="HHH_5"/>
    <property type="match status" value="1"/>
</dbReference>
<keyword evidence="7" id="KW-1185">Reference proteome</keyword>
<dbReference type="Pfam" id="PF23139">
    <property type="entry name" value="OB_YrrC"/>
    <property type="match status" value="1"/>
</dbReference>